<feature type="transmembrane region" description="Helical" evidence="12">
    <location>
        <begin position="381"/>
        <end position="405"/>
    </location>
</feature>
<feature type="transmembrane region" description="Helical" evidence="12">
    <location>
        <begin position="284"/>
        <end position="305"/>
    </location>
</feature>
<evidence type="ECO:0000256" key="3">
    <source>
        <dbReference type="ARBA" id="ARBA00022475"/>
    </source>
</evidence>
<keyword evidence="8" id="KW-0418">Kinase</keyword>
<dbReference type="InterPro" id="IPR036878">
    <property type="entry name" value="Glu_permease_IIB"/>
</dbReference>
<dbReference type="Pfam" id="PF00367">
    <property type="entry name" value="PTS_EIIB"/>
    <property type="match status" value="1"/>
</dbReference>
<dbReference type="PANTHER" id="PTHR30175:SF1">
    <property type="entry name" value="PTS SYSTEM ARBUTIN-, CELLOBIOSE-, AND SALICIN-SPECIFIC EIIBC COMPONENT-RELATED"/>
    <property type="match status" value="1"/>
</dbReference>
<keyword evidence="7 12" id="KW-0812">Transmembrane</keyword>
<feature type="transmembrane region" description="Helical" evidence="12">
    <location>
        <begin position="200"/>
        <end position="224"/>
    </location>
</feature>
<dbReference type="NCBIfam" id="TIGR01995">
    <property type="entry name" value="PTS-II-ABC-beta"/>
    <property type="match status" value="1"/>
</dbReference>
<dbReference type="InterPro" id="IPR003352">
    <property type="entry name" value="PTS_EIIC"/>
</dbReference>
<dbReference type="InterPro" id="IPR050558">
    <property type="entry name" value="PTS_Sugar-Specific_Components"/>
</dbReference>
<dbReference type="PANTHER" id="PTHR30175">
    <property type="entry name" value="PHOSPHOTRANSFERASE SYSTEM TRANSPORT PROTEIN"/>
    <property type="match status" value="1"/>
</dbReference>
<name>A0A9D2PLW8_9FIRM</name>
<dbReference type="SUPFAM" id="SSF51261">
    <property type="entry name" value="Duplicated hybrid motif"/>
    <property type="match status" value="1"/>
</dbReference>
<feature type="transmembrane region" description="Helical" evidence="12">
    <location>
        <begin position="245"/>
        <end position="264"/>
    </location>
</feature>
<gene>
    <name evidence="16" type="ORF">H9753_04675</name>
</gene>
<evidence type="ECO:0000256" key="5">
    <source>
        <dbReference type="ARBA" id="ARBA00022679"/>
    </source>
</evidence>
<keyword evidence="4" id="KW-0762">Sugar transport</keyword>
<dbReference type="GO" id="GO:0009401">
    <property type="term" value="P:phosphoenolpyruvate-dependent sugar phosphotransferase system"/>
    <property type="evidence" value="ECO:0007669"/>
    <property type="project" value="UniProtKB-KW"/>
</dbReference>
<dbReference type="GO" id="GO:0008982">
    <property type="term" value="F:protein-N(PI)-phosphohistidine-sugar phosphotransferase activity"/>
    <property type="evidence" value="ECO:0007669"/>
    <property type="project" value="InterPro"/>
</dbReference>
<comment type="subcellular location">
    <subcellularLocation>
        <location evidence="1">Cell membrane</location>
        <topology evidence="1">Multi-pass membrane protein</topology>
    </subcellularLocation>
</comment>
<reference evidence="16" key="1">
    <citation type="journal article" date="2021" name="PeerJ">
        <title>Extensive microbial diversity within the chicken gut microbiome revealed by metagenomics and culture.</title>
        <authorList>
            <person name="Gilroy R."/>
            <person name="Ravi A."/>
            <person name="Getino M."/>
            <person name="Pursley I."/>
            <person name="Horton D.L."/>
            <person name="Alikhan N.F."/>
            <person name="Baker D."/>
            <person name="Gharbi K."/>
            <person name="Hall N."/>
            <person name="Watson M."/>
            <person name="Adriaenssens E.M."/>
            <person name="Foster-Nyarko E."/>
            <person name="Jarju S."/>
            <person name="Secka A."/>
            <person name="Antonio M."/>
            <person name="Oren A."/>
            <person name="Chaudhuri R.R."/>
            <person name="La Ragione R."/>
            <person name="Hildebrand F."/>
            <person name="Pallen M.J."/>
        </authorList>
    </citation>
    <scope>NUCLEOTIDE SEQUENCE</scope>
    <source>
        <strain evidence="16">ChiBcec2-3848</strain>
    </source>
</reference>
<dbReference type="PROSITE" id="PS51093">
    <property type="entry name" value="PTS_EIIA_TYPE_1"/>
    <property type="match status" value="1"/>
</dbReference>
<feature type="domain" description="PTS EIIB type-1" evidence="14">
    <location>
        <begin position="4"/>
        <end position="86"/>
    </location>
</feature>
<dbReference type="Pfam" id="PF02378">
    <property type="entry name" value="PTS_EIIC"/>
    <property type="match status" value="1"/>
</dbReference>
<keyword evidence="9 12" id="KW-1133">Transmembrane helix</keyword>
<dbReference type="NCBIfam" id="TIGR00830">
    <property type="entry name" value="PTBA"/>
    <property type="match status" value="1"/>
</dbReference>
<evidence type="ECO:0000313" key="17">
    <source>
        <dbReference type="Proteomes" id="UP000823886"/>
    </source>
</evidence>
<protein>
    <submittedName>
        <fullName evidence="16">Beta-glucoside-specific PTS transporter subunit IIABC</fullName>
        <ecNumber evidence="16">2.7.1.-</ecNumber>
    </submittedName>
</protein>
<dbReference type="Gene3D" id="2.70.70.10">
    <property type="entry name" value="Glucose Permease (Domain IIA)"/>
    <property type="match status" value="1"/>
</dbReference>
<evidence type="ECO:0000256" key="8">
    <source>
        <dbReference type="ARBA" id="ARBA00022777"/>
    </source>
</evidence>
<keyword evidence="10 12" id="KW-0472">Membrane</keyword>
<dbReference type="Gene3D" id="3.30.1360.60">
    <property type="entry name" value="Glucose permease domain IIB"/>
    <property type="match status" value="1"/>
</dbReference>
<proteinExistence type="predicted"/>
<dbReference type="Pfam" id="PF00358">
    <property type="entry name" value="PTS_EIIA_1"/>
    <property type="match status" value="1"/>
</dbReference>
<dbReference type="InterPro" id="IPR001996">
    <property type="entry name" value="PTS_IIB_1"/>
</dbReference>
<evidence type="ECO:0000259" key="13">
    <source>
        <dbReference type="PROSITE" id="PS51093"/>
    </source>
</evidence>
<dbReference type="GO" id="GO:0016301">
    <property type="term" value="F:kinase activity"/>
    <property type="evidence" value="ECO:0007669"/>
    <property type="project" value="UniProtKB-KW"/>
</dbReference>
<evidence type="ECO:0000256" key="6">
    <source>
        <dbReference type="ARBA" id="ARBA00022683"/>
    </source>
</evidence>
<accession>A0A9D2PLW8</accession>
<dbReference type="InterPro" id="IPR011297">
    <property type="entry name" value="PTS_IIABC_b_glu"/>
</dbReference>
<feature type="transmembrane region" description="Helical" evidence="12">
    <location>
        <begin position="110"/>
        <end position="133"/>
    </location>
</feature>
<dbReference type="InterPro" id="IPR001127">
    <property type="entry name" value="PTS_EIIA_1_perm"/>
</dbReference>
<evidence type="ECO:0000259" key="15">
    <source>
        <dbReference type="PROSITE" id="PS51103"/>
    </source>
</evidence>
<dbReference type="InterPro" id="IPR013013">
    <property type="entry name" value="PTS_EIIC_1"/>
</dbReference>
<feature type="transmembrane region" description="Helical" evidence="12">
    <location>
        <begin position="425"/>
        <end position="445"/>
    </location>
</feature>
<reference evidence="16" key="2">
    <citation type="submission" date="2021-04" db="EMBL/GenBank/DDBJ databases">
        <authorList>
            <person name="Gilroy R."/>
        </authorList>
    </citation>
    <scope>NUCLEOTIDE SEQUENCE</scope>
    <source>
        <strain evidence="16">ChiBcec2-3848</strain>
    </source>
</reference>
<evidence type="ECO:0000256" key="1">
    <source>
        <dbReference type="ARBA" id="ARBA00004651"/>
    </source>
</evidence>
<dbReference type="InterPro" id="IPR011055">
    <property type="entry name" value="Dup_hybrid_motif"/>
</dbReference>
<sequence length="608" mass="64544">MDYKALAQDIIRLIGGTENIRQLTHCATRLRFEFYDKGKADAKKIEALQGVISVVEKGGQFQIIIGNEVQSVFRAIKSEMKDTPHNDTPETGGEKPSIVNRIISVISTTFTPVIPALIGGGMIKAVLSILVLFSLVTETSSTYEIINFISDAPFYFMPVLLAYGAAMKFQCSPIMAMTLACALLHPTWNSVVEAGESISFFGIPVVLVSYSSSVIPIILSVWILSYVEKFAEKYSPSVIKFFLKPLITMFISIPIALLVVGPLGNLLNDLVQAGADFLNARVSWLIPMLMGAFQPFLTLTGTAWAMTPIATSQISALGYEVVNGPGMLASNIAQGGATLAVAVKAKNKDLKQLASSSGFTAVMGITEPCLYGVLLKLKRPFVASMIGGAVGGIYAGISGLVRYSFVSPGLTAIPAFIGENPMNVVHAIITIIISFVAGFIAAWVLGFKEDGTPDAAAASSAIIKAPTAGRAAALSEVNDDVFSQEVLGKGAAIFPEEGKVYAPADGTVTIFFETGHAIGMETDSGAEILIHVGIDTVNLQGKYFTPKAKVGDQVKAGDLLLEFDLDAIQKEGFDTVIPVIVTNTPDYQDISPACSGSIKPGDDFIALK</sequence>
<dbReference type="GO" id="GO:0015771">
    <property type="term" value="P:trehalose transport"/>
    <property type="evidence" value="ECO:0007669"/>
    <property type="project" value="TreeGrafter"/>
</dbReference>
<evidence type="ECO:0000313" key="16">
    <source>
        <dbReference type="EMBL" id="HJC62896.1"/>
    </source>
</evidence>
<evidence type="ECO:0000256" key="4">
    <source>
        <dbReference type="ARBA" id="ARBA00022597"/>
    </source>
</evidence>
<dbReference type="GO" id="GO:0005886">
    <property type="term" value="C:plasma membrane"/>
    <property type="evidence" value="ECO:0007669"/>
    <property type="project" value="UniProtKB-SubCell"/>
</dbReference>
<dbReference type="InterPro" id="IPR018113">
    <property type="entry name" value="PTrfase_EIIB_Cys"/>
</dbReference>
<evidence type="ECO:0000256" key="12">
    <source>
        <dbReference type="SAM" id="Phobius"/>
    </source>
</evidence>
<comment type="caution">
    <text evidence="16">The sequence shown here is derived from an EMBL/GenBank/DDBJ whole genome shotgun (WGS) entry which is preliminary data.</text>
</comment>
<evidence type="ECO:0000256" key="10">
    <source>
        <dbReference type="ARBA" id="ARBA00023136"/>
    </source>
</evidence>
<evidence type="ECO:0000256" key="11">
    <source>
        <dbReference type="PROSITE-ProRule" id="PRU00421"/>
    </source>
</evidence>
<dbReference type="SUPFAM" id="SSF55604">
    <property type="entry name" value="Glucose permease domain IIB"/>
    <property type="match status" value="1"/>
</dbReference>
<evidence type="ECO:0000256" key="9">
    <source>
        <dbReference type="ARBA" id="ARBA00022989"/>
    </source>
</evidence>
<keyword evidence="6" id="KW-0598">Phosphotransferase system</keyword>
<dbReference type="AlphaFoldDB" id="A0A9D2PLW8"/>
<dbReference type="PROSITE" id="PS51103">
    <property type="entry name" value="PTS_EIIC_TYPE_1"/>
    <property type="match status" value="1"/>
</dbReference>
<dbReference type="GO" id="GO:0090589">
    <property type="term" value="F:protein-phosphocysteine-trehalose phosphotransferase system transporter activity"/>
    <property type="evidence" value="ECO:0007669"/>
    <property type="project" value="TreeGrafter"/>
</dbReference>
<dbReference type="FunFam" id="3.30.1360.60:FF:000001">
    <property type="entry name" value="PTS system glucose-specific IIBC component PtsG"/>
    <property type="match status" value="1"/>
</dbReference>
<dbReference type="Proteomes" id="UP000823886">
    <property type="component" value="Unassembled WGS sequence"/>
</dbReference>
<keyword evidence="3" id="KW-1003">Cell membrane</keyword>
<feature type="domain" description="PTS EIIC type-1" evidence="15">
    <location>
        <begin position="104"/>
        <end position="461"/>
    </location>
</feature>
<feature type="domain" description="PTS EIIA type-1" evidence="13">
    <location>
        <begin position="479"/>
        <end position="583"/>
    </location>
</feature>
<dbReference type="EMBL" id="DWVZ01000056">
    <property type="protein sequence ID" value="HJC62896.1"/>
    <property type="molecule type" value="Genomic_DNA"/>
</dbReference>
<dbReference type="PROSITE" id="PS00371">
    <property type="entry name" value="PTS_EIIA_TYPE_1_HIS"/>
    <property type="match status" value="1"/>
</dbReference>
<keyword evidence="5 16" id="KW-0808">Transferase</keyword>
<dbReference type="PROSITE" id="PS51098">
    <property type="entry name" value="PTS_EIIB_TYPE_1"/>
    <property type="match status" value="1"/>
</dbReference>
<evidence type="ECO:0000256" key="7">
    <source>
        <dbReference type="ARBA" id="ARBA00022692"/>
    </source>
</evidence>
<dbReference type="CDD" id="cd00212">
    <property type="entry name" value="PTS_IIB_glc"/>
    <property type="match status" value="1"/>
</dbReference>
<keyword evidence="2" id="KW-0813">Transport</keyword>
<feature type="transmembrane region" description="Helical" evidence="12">
    <location>
        <begin position="145"/>
        <end position="164"/>
    </location>
</feature>
<feature type="active site" description="Phosphocysteine intermediate; for EIIB activity" evidence="11">
    <location>
        <position position="26"/>
    </location>
</feature>
<dbReference type="EC" id="2.7.1.-" evidence="16"/>
<dbReference type="FunFam" id="2.70.70.10:FF:000001">
    <property type="entry name" value="PTS system glucose-specific IIA component"/>
    <property type="match status" value="1"/>
</dbReference>
<organism evidence="16 17">
    <name type="scientific">Candidatus Blautia merdavium</name>
    <dbReference type="NCBI Taxonomy" id="2838494"/>
    <lineage>
        <taxon>Bacteria</taxon>
        <taxon>Bacillati</taxon>
        <taxon>Bacillota</taxon>
        <taxon>Clostridia</taxon>
        <taxon>Lachnospirales</taxon>
        <taxon>Lachnospiraceae</taxon>
        <taxon>Blautia</taxon>
    </lineage>
</organism>
<evidence type="ECO:0000256" key="2">
    <source>
        <dbReference type="ARBA" id="ARBA00022448"/>
    </source>
</evidence>
<evidence type="ECO:0000259" key="14">
    <source>
        <dbReference type="PROSITE" id="PS51098"/>
    </source>
</evidence>